<proteinExistence type="predicted"/>
<feature type="region of interest" description="Disordered" evidence="1">
    <location>
        <begin position="204"/>
        <end position="269"/>
    </location>
</feature>
<organism evidence="2">
    <name type="scientific">Tanacetum cinerariifolium</name>
    <name type="common">Dalmatian daisy</name>
    <name type="synonym">Chrysanthemum cinerariifolium</name>
    <dbReference type="NCBI Taxonomy" id="118510"/>
    <lineage>
        <taxon>Eukaryota</taxon>
        <taxon>Viridiplantae</taxon>
        <taxon>Streptophyta</taxon>
        <taxon>Embryophyta</taxon>
        <taxon>Tracheophyta</taxon>
        <taxon>Spermatophyta</taxon>
        <taxon>Magnoliopsida</taxon>
        <taxon>eudicotyledons</taxon>
        <taxon>Gunneridae</taxon>
        <taxon>Pentapetalae</taxon>
        <taxon>asterids</taxon>
        <taxon>campanulids</taxon>
        <taxon>Asterales</taxon>
        <taxon>Asteraceae</taxon>
        <taxon>Asteroideae</taxon>
        <taxon>Anthemideae</taxon>
        <taxon>Anthemidinae</taxon>
        <taxon>Tanacetum</taxon>
    </lineage>
</organism>
<gene>
    <name evidence="2" type="ORF">Tci_006640</name>
</gene>
<dbReference type="PANTHER" id="PTHR37610">
    <property type="entry name" value="CCHC-TYPE DOMAIN-CONTAINING PROTEIN"/>
    <property type="match status" value="1"/>
</dbReference>
<protein>
    <recommendedName>
        <fullName evidence="3">Retrotransposon Copia-like N-terminal domain-containing protein</fullName>
    </recommendedName>
</protein>
<evidence type="ECO:0000313" key="2">
    <source>
        <dbReference type="EMBL" id="GEU34662.1"/>
    </source>
</evidence>
<comment type="caution">
    <text evidence="2">The sequence shown here is derived from an EMBL/GenBank/DDBJ whole genome shotgun (WGS) entry which is preliminary data.</text>
</comment>
<feature type="compositionally biased region" description="Basic and acidic residues" evidence="1">
    <location>
        <begin position="248"/>
        <end position="269"/>
    </location>
</feature>
<feature type="compositionally biased region" description="Basic residues" evidence="1">
    <location>
        <begin position="228"/>
        <end position="238"/>
    </location>
</feature>
<evidence type="ECO:0000256" key="1">
    <source>
        <dbReference type="SAM" id="MobiDB-lite"/>
    </source>
</evidence>
<accession>A0A6L2JD78</accession>
<reference evidence="2" key="1">
    <citation type="journal article" date="2019" name="Sci. Rep.">
        <title>Draft genome of Tanacetum cinerariifolium, the natural source of mosquito coil.</title>
        <authorList>
            <person name="Yamashiro T."/>
            <person name="Shiraishi A."/>
            <person name="Satake H."/>
            <person name="Nakayama K."/>
        </authorList>
    </citation>
    <scope>NUCLEOTIDE SEQUENCE</scope>
</reference>
<dbReference type="AlphaFoldDB" id="A0A6L2JD78"/>
<dbReference type="EMBL" id="BKCJ010000603">
    <property type="protein sequence ID" value="GEU34662.1"/>
    <property type="molecule type" value="Genomic_DNA"/>
</dbReference>
<name>A0A6L2JD78_TANCI</name>
<dbReference type="PANTHER" id="PTHR37610:SF97">
    <property type="entry name" value="RETROTRANSPOSON GAG DOMAIN-CONTAINING PROTEIN"/>
    <property type="match status" value="1"/>
</dbReference>
<evidence type="ECO:0008006" key="3">
    <source>
        <dbReference type="Google" id="ProtNLM"/>
    </source>
</evidence>
<sequence length="912" mass="104694">MVNVKYWESKMSTFERFTKGLICFVCIMAKVLINGLDVGNPLFLKANDHSNVVVVSIKLTGNDNYKMWSNFMKIALKVLSWIRSSLSPELYLGQVYYGTAFVDWEELQETYDKMNGYVIFNVIHKFWGLKQGQPETDESPAVPERIVPETFSNISPKNKAHYDVEAEAIHLNLTGIGDDIYLTIARNANPLALVAAAQQYPDTYYHPPKSHRSYAPPEKTSSSYRTHATTRNKGKKIAKPITPPSKSASKEDSDPEQAQRDKDMHFAKECRKPKRAKDYTYHKEKMLLCKQAEKGVPLCAKQTNWLDDTDEELDEQELEALTVSWQKFRRQHSEQPESINDTYVVEKDDNNIIPDSSYMCNNNNQAEQNVEVCDDERVVLANLTVNLKLDTDENKKIQKQLKKANATFAHELKERKSKLIERCKGKSVDAKFDKPYVVRQPNAQMIPKPSVLGKPTPFSYSLERKNFTMKKSVTKTNVSEGLSRPVTTQSLPRTIRKSIRNTNVIKPEMYQIDIRTRQSRASQLPQTSRNTNPRVFTSIGVIHRTSVSRPQLKITQIKEKVMQNNSQVKFKKTQVEDHHRIFSIFNKTKSVTACNDSVLNVNVVCATCRKCLNHNLFSVGQFCDADLNVAFRKSTCFVRDLQGNDLLTVESDSSPHAHADKTNGLNGVYQPIMNNILAKDPLLDVKDAFNVVSREEFHRGLHPGFRSKVKHVAFVMKFNNFMGNDFKRGFNNANKDDIQCASFDHDHYPEAACAHHEDHMMHDNVQLDHIVDSHTDYTSDSNIILYDQYVKDNEVPVVHSDVSSVPIDDFMMIYDDMCEPHDQSISYPSRNTAVQISLTAELATYKEHVELYEQRAKFELTEREQKINEQLRIVIPDHNFKEETLKRELHSIKLQLLLPSITTSQWSKKFLF</sequence>